<accession>A0ABR8T162</accession>
<dbReference type="PROSITE" id="PS51257">
    <property type="entry name" value="PROKAR_LIPOPROTEIN"/>
    <property type="match status" value="1"/>
</dbReference>
<evidence type="ECO:0000313" key="1">
    <source>
        <dbReference type="EMBL" id="MBD7969432.1"/>
    </source>
</evidence>
<dbReference type="Gene3D" id="3.40.720.10">
    <property type="entry name" value="Alkaline Phosphatase, subunit A"/>
    <property type="match status" value="1"/>
</dbReference>
<dbReference type="InterPro" id="IPR002591">
    <property type="entry name" value="Phosphodiest/P_Trfase"/>
</dbReference>
<evidence type="ECO:0000313" key="2">
    <source>
        <dbReference type="Proteomes" id="UP000608071"/>
    </source>
</evidence>
<gene>
    <name evidence="1" type="ORF">H9647_15295</name>
</gene>
<keyword evidence="2" id="KW-1185">Reference proteome</keyword>
<dbReference type="Proteomes" id="UP000608071">
    <property type="component" value="Unassembled WGS sequence"/>
</dbReference>
<dbReference type="Pfam" id="PF01663">
    <property type="entry name" value="Phosphodiest"/>
    <property type="match status" value="1"/>
</dbReference>
<proteinExistence type="predicted"/>
<reference evidence="1 2" key="1">
    <citation type="submission" date="2020-08" db="EMBL/GenBank/DDBJ databases">
        <title>A Genomic Blueprint of the Chicken Gut Microbiome.</title>
        <authorList>
            <person name="Gilroy R."/>
            <person name="Ravi A."/>
            <person name="Getino M."/>
            <person name="Pursley I."/>
            <person name="Horton D.L."/>
            <person name="Alikhan N.-F."/>
            <person name="Baker D."/>
            <person name="Gharbi K."/>
            <person name="Hall N."/>
            <person name="Watson M."/>
            <person name="Adriaenssens E.M."/>
            <person name="Foster-Nyarko E."/>
            <person name="Jarju S."/>
            <person name="Secka A."/>
            <person name="Antonio M."/>
            <person name="Oren A."/>
            <person name="Chaudhuri R."/>
            <person name="La Ragione R.M."/>
            <person name="Hildebrand F."/>
            <person name="Pallen M.J."/>
        </authorList>
    </citation>
    <scope>NUCLEOTIDE SEQUENCE [LARGE SCALE GENOMIC DNA]</scope>
    <source>
        <strain evidence="1 2">Sa2BVA9</strain>
    </source>
</reference>
<protein>
    <submittedName>
        <fullName evidence="1">Alkaline phosphatase family protein</fullName>
    </submittedName>
</protein>
<sequence>MTPLRKIIIWSLLIVFMLTSGCQKEEAKPDEQDLVQVKSIKREDSKKVIFLMIDSLMSQAIDDGIKQNKLPTFQYLTEHGIYYKDMVSSFPTMSVTIDSSLITGTYPNSHHVPGLTWYSSDEKKVINYGTGPMEIWKQGGNEVLQDALINLNGKHLNPQIPTIYEDLAKHGLKSGSINGLIYRGASHHRLTIPDWLKGITSLPKEIQVKGPDFLALGSLANPLENVKDMPEGITGRLGLNNQYSMEAVKYLIQKNKLPDFLFVYLPDLDQKLHKKGPQERSGVEELDKQLGSLLKQFGSPEEALNKTIFILAGDSGMTSLYSAQNDSVVDLPSLLKEYSVLKQGKSVTDETDIVLAVNETMAYVYNLNKENSLRDLAYALTFDPRIDIVSWKENEWVYALQGETNKEVKYKSNGKMVDSYQQKWKVERDLDVLDLKLNSKNQKLSYGKYPDVLQRLSGALHSHQGDFLVVTAKPGYELADKSSPTHEGGGGHGSLHEKESLVPLIICGTNEKPQHLRIIDLKPYFLKLLIKE</sequence>
<dbReference type="InterPro" id="IPR017850">
    <property type="entry name" value="Alkaline_phosphatase_core_sf"/>
</dbReference>
<organism evidence="1 2">
    <name type="scientific">Paenibacillus gallinarum</name>
    <dbReference type="NCBI Taxonomy" id="2762232"/>
    <lineage>
        <taxon>Bacteria</taxon>
        <taxon>Bacillati</taxon>
        <taxon>Bacillota</taxon>
        <taxon>Bacilli</taxon>
        <taxon>Bacillales</taxon>
        <taxon>Paenibacillaceae</taxon>
        <taxon>Paenibacillus</taxon>
    </lineage>
</organism>
<dbReference type="RefSeq" id="WP_191801472.1">
    <property type="nucleotide sequence ID" value="NZ_JACSQL010000007.1"/>
</dbReference>
<dbReference type="PANTHER" id="PTHR10151">
    <property type="entry name" value="ECTONUCLEOTIDE PYROPHOSPHATASE/PHOSPHODIESTERASE"/>
    <property type="match status" value="1"/>
</dbReference>
<comment type="caution">
    <text evidence="1">The sequence shown here is derived from an EMBL/GenBank/DDBJ whole genome shotgun (WGS) entry which is preliminary data.</text>
</comment>
<dbReference type="SUPFAM" id="SSF53649">
    <property type="entry name" value="Alkaline phosphatase-like"/>
    <property type="match status" value="1"/>
</dbReference>
<dbReference type="PANTHER" id="PTHR10151:SF120">
    <property type="entry name" value="BIS(5'-ADENOSYL)-TRIPHOSPHATASE"/>
    <property type="match status" value="1"/>
</dbReference>
<dbReference type="EMBL" id="JACSQL010000007">
    <property type="protein sequence ID" value="MBD7969432.1"/>
    <property type="molecule type" value="Genomic_DNA"/>
</dbReference>
<name>A0ABR8T162_9BACL</name>